<dbReference type="AlphaFoldDB" id="A0A1H2SEZ5"/>
<sequence>MVATVTDGQSFEEVTQTYERVTSFEPVIQFPFGCQDHTISLHSERYHWTGIITYGVVCGFQAFLGARPFTRIITNPNIPPLLKEKNQRNY</sequence>
<evidence type="ECO:0000313" key="1">
    <source>
        <dbReference type="EMBL" id="SDW29549.1"/>
    </source>
</evidence>
<gene>
    <name evidence="1" type="ORF">SAMN05444487_102180</name>
</gene>
<proteinExistence type="predicted"/>
<dbReference type="Proteomes" id="UP000198534">
    <property type="component" value="Unassembled WGS sequence"/>
</dbReference>
<organism evidence="1 2">
    <name type="scientific">Marininema mesophilum</name>
    <dbReference type="NCBI Taxonomy" id="1048340"/>
    <lineage>
        <taxon>Bacteria</taxon>
        <taxon>Bacillati</taxon>
        <taxon>Bacillota</taxon>
        <taxon>Bacilli</taxon>
        <taxon>Bacillales</taxon>
        <taxon>Thermoactinomycetaceae</taxon>
        <taxon>Marininema</taxon>
    </lineage>
</organism>
<accession>A0A1H2SEZ5</accession>
<protein>
    <submittedName>
        <fullName evidence="1">Uncharacterized protein</fullName>
    </submittedName>
</protein>
<keyword evidence="2" id="KW-1185">Reference proteome</keyword>
<dbReference type="EMBL" id="FNNQ01000002">
    <property type="protein sequence ID" value="SDW29549.1"/>
    <property type="molecule type" value="Genomic_DNA"/>
</dbReference>
<reference evidence="1 2" key="1">
    <citation type="submission" date="2016-10" db="EMBL/GenBank/DDBJ databases">
        <authorList>
            <person name="de Groot N.N."/>
        </authorList>
    </citation>
    <scope>NUCLEOTIDE SEQUENCE [LARGE SCALE GENOMIC DNA]</scope>
    <source>
        <strain evidence="1 2">DSM 45610</strain>
    </source>
</reference>
<evidence type="ECO:0000313" key="2">
    <source>
        <dbReference type="Proteomes" id="UP000198534"/>
    </source>
</evidence>
<dbReference type="STRING" id="1048340.SAMN05444487_102180"/>
<name>A0A1H2SEZ5_9BACL</name>